<organism evidence="1 2">
    <name type="scientific">Solicola gregarius</name>
    <dbReference type="NCBI Taxonomy" id="2908642"/>
    <lineage>
        <taxon>Bacteria</taxon>
        <taxon>Bacillati</taxon>
        <taxon>Actinomycetota</taxon>
        <taxon>Actinomycetes</taxon>
        <taxon>Propionibacteriales</taxon>
        <taxon>Nocardioidaceae</taxon>
        <taxon>Solicola</taxon>
    </lineage>
</organism>
<evidence type="ECO:0000313" key="2">
    <source>
        <dbReference type="Proteomes" id="UP001164390"/>
    </source>
</evidence>
<dbReference type="KEGG" id="sgrg:L0C25_02890"/>
<evidence type="ECO:0000313" key="1">
    <source>
        <dbReference type="EMBL" id="UYM06034.1"/>
    </source>
</evidence>
<dbReference type="Proteomes" id="UP001164390">
    <property type="component" value="Chromosome"/>
</dbReference>
<name>A0AA46TJJ4_9ACTN</name>
<dbReference type="RefSeq" id="WP_271634882.1">
    <property type="nucleotide sequence ID" value="NZ_CP094970.1"/>
</dbReference>
<gene>
    <name evidence="1" type="ORF">L0C25_02890</name>
</gene>
<accession>A0AA46TJJ4</accession>
<reference evidence="1" key="1">
    <citation type="submission" date="2022-01" db="EMBL/GenBank/DDBJ databases">
        <title>Nocardioidaceae gen. sp. A5X3R13.</title>
        <authorList>
            <person name="Lopez Marin M.A."/>
            <person name="Uhlik O."/>
        </authorList>
    </citation>
    <scope>NUCLEOTIDE SEQUENCE</scope>
    <source>
        <strain evidence="1">A5X3R13</strain>
    </source>
</reference>
<dbReference type="AlphaFoldDB" id="A0AA46TJJ4"/>
<protein>
    <submittedName>
        <fullName evidence="1">Uncharacterized protein</fullName>
    </submittedName>
</protein>
<proteinExistence type="predicted"/>
<dbReference type="EMBL" id="CP094970">
    <property type="protein sequence ID" value="UYM06034.1"/>
    <property type="molecule type" value="Genomic_DNA"/>
</dbReference>
<keyword evidence="2" id="KW-1185">Reference proteome</keyword>
<sequence>MVWFTGPARRSPVDVREDRKWGVVRAELRHRRVSRQLGENLPTGFDALVERLVLGGELDGACVRIGESAADAGIPLDEVLDGLERVYRVVRDSEPPFDVTRALTMAWSESSLQYIHAMSCEDPLTGLASLPHVRSGLNEAFRQCERTGVAVTEQWALVVVEVPRDRMALPAWGGLAMLDVAEALRTAFDDRLTIGRAGTHRVIAITQRDADLPMAVSATQELLATQGAGSAPVGSARVWIEGLPSTSSAASLLLDELAR</sequence>